<feature type="transmembrane region" description="Helical" evidence="1">
    <location>
        <begin position="436"/>
        <end position="455"/>
    </location>
</feature>
<feature type="transmembrane region" description="Helical" evidence="1">
    <location>
        <begin position="95"/>
        <end position="117"/>
    </location>
</feature>
<feature type="transmembrane region" description="Helical" evidence="1">
    <location>
        <begin position="188"/>
        <end position="206"/>
    </location>
</feature>
<feature type="transmembrane region" description="Helical" evidence="1">
    <location>
        <begin position="406"/>
        <end position="424"/>
    </location>
</feature>
<evidence type="ECO:0000313" key="3">
    <source>
        <dbReference type="Proteomes" id="UP000503447"/>
    </source>
</evidence>
<sequence length="617" mass="66980">MSTAWCFSVAFLVPWVVGVPVAWFTRGCRSLRPRDWPWVPFLGLAAIICPLQTLSVFADLPLSRTVTWFWGATGAAWAALLVSRNGRRSLRTVPWRLLALTLAVYTGQGAGVLVRGIEGYRGNLKSDQYHYVVLAQFLMEEPFSIECSDLGDRPWLIMPLILKADRLGQSVAHGFIAITAGRDALDTFFPALLLGPGLMVPAVFLLGGQCGLSRRWTVWAALAAALAPGVEIPVSYCYLSQALGDSALIAFMAGVIRLARGGDWRALPGTMGTLVLGFSVYTEFVPLFAGTAGAALVLGVLRRHVRPLRAAGVAAALVLSLGLNPAAASGARTVWKRGTTAGVQMNTGHRTALWVSAVWVHFDKAGSMARRTVTTYSHAFVYGSEVAALFGGLALVNRALRSRRRLLPSLASVSLLVPPALLWLGRPEAAYAVGKLILTLTPVLILFIACGADALERRWPTRRGRRVVRALGTGLLAVLIAQSGMEQWTWLRGGRDVGPARAWNEPDLQQLCRVLSEHAPSDVVIVLPGDGGDTEPAVESGALCYFGRHHRIRLVPPLRIWMVDLPDLKGYPHTTLEGLRAGSFVVTRRSGPALRVQAQDVLFENQSYRLVRIDRVE</sequence>
<proteinExistence type="predicted"/>
<name>A0A6M5Z4C3_9BACT</name>
<feature type="transmembrane region" description="Helical" evidence="1">
    <location>
        <begin position="280"/>
        <end position="301"/>
    </location>
</feature>
<dbReference type="EMBL" id="CP053452">
    <property type="protein sequence ID" value="QJX00565.1"/>
    <property type="molecule type" value="Genomic_DNA"/>
</dbReference>
<dbReference type="AlphaFoldDB" id="A0A6M5Z4C3"/>
<dbReference type="Proteomes" id="UP000503447">
    <property type="component" value="Chromosome"/>
</dbReference>
<evidence type="ECO:0008006" key="4">
    <source>
        <dbReference type="Google" id="ProtNLM"/>
    </source>
</evidence>
<dbReference type="RefSeq" id="WP_171475281.1">
    <property type="nucleotide sequence ID" value="NZ_CP053452.2"/>
</dbReference>
<keyword evidence="3" id="KW-1185">Reference proteome</keyword>
<keyword evidence="1" id="KW-0812">Transmembrane</keyword>
<organism evidence="2 3">
    <name type="scientific">Frigoriglobus tundricola</name>
    <dbReference type="NCBI Taxonomy" id="2774151"/>
    <lineage>
        <taxon>Bacteria</taxon>
        <taxon>Pseudomonadati</taxon>
        <taxon>Planctomycetota</taxon>
        <taxon>Planctomycetia</taxon>
        <taxon>Gemmatales</taxon>
        <taxon>Gemmataceae</taxon>
        <taxon>Frigoriglobus</taxon>
    </lineage>
</organism>
<feature type="transmembrane region" description="Helical" evidence="1">
    <location>
        <begin position="6"/>
        <end position="24"/>
    </location>
</feature>
<feature type="transmembrane region" description="Helical" evidence="1">
    <location>
        <begin position="66"/>
        <end position="83"/>
    </location>
</feature>
<evidence type="ECO:0000313" key="2">
    <source>
        <dbReference type="EMBL" id="QJX00565.1"/>
    </source>
</evidence>
<protein>
    <recommendedName>
        <fullName evidence="4">Glycosyltransferase RgtA/B/C/D-like domain-containing protein</fullName>
    </recommendedName>
</protein>
<keyword evidence="1" id="KW-0472">Membrane</keyword>
<keyword evidence="1" id="KW-1133">Transmembrane helix</keyword>
<accession>A0A6M5Z4C3</accession>
<reference evidence="3" key="1">
    <citation type="submission" date="2020-05" db="EMBL/GenBank/DDBJ databases">
        <title>Frigoriglobus tundricola gen. nov., sp. nov., a psychrotolerant cellulolytic planctomycete of the family Gemmataceae with two divergent copies of 16S rRNA gene.</title>
        <authorList>
            <person name="Kulichevskaya I.S."/>
            <person name="Ivanova A.A."/>
            <person name="Naumoff D.G."/>
            <person name="Beletsky A.V."/>
            <person name="Rijpstra W.I.C."/>
            <person name="Sinninghe Damste J.S."/>
            <person name="Mardanov A.V."/>
            <person name="Ravin N.V."/>
            <person name="Dedysh S.N."/>
        </authorList>
    </citation>
    <scope>NUCLEOTIDE SEQUENCE [LARGE SCALE GENOMIC DNA]</scope>
    <source>
        <strain evidence="3">PL17</strain>
    </source>
</reference>
<feature type="transmembrane region" description="Helical" evidence="1">
    <location>
        <begin position="36"/>
        <end position="54"/>
    </location>
</feature>
<evidence type="ECO:0000256" key="1">
    <source>
        <dbReference type="SAM" id="Phobius"/>
    </source>
</evidence>
<feature type="transmembrane region" description="Helical" evidence="1">
    <location>
        <begin position="307"/>
        <end position="327"/>
    </location>
</feature>
<gene>
    <name evidence="2" type="ORF">FTUN_8195</name>
</gene>
<dbReference type="KEGG" id="ftj:FTUN_8195"/>
<feature type="transmembrane region" description="Helical" evidence="1">
    <location>
        <begin position="218"/>
        <end position="236"/>
    </location>
</feature>